<gene>
    <name evidence="2" type="ORF">B2K_33830</name>
</gene>
<dbReference type="RefSeq" id="WP_014652830.1">
    <property type="nucleotide sequence ID" value="NC_017672.3"/>
</dbReference>
<sequence length="261" mass="29706">MSYREAIQSITQEPVYVILLALIVFFYKTFLNMYIEQDKQDASTNLKKGEVLGKMEAAIMNYFSSSKEHDDQSQLIDKLGEGALFMSTDSKRALRQFYKKRSDIALYTIRKEIVKELDALVVVQGSKNEILDNTIDYITRIARPVLPSLLLIVALLVSVSFYMHVSVAGLPEAVYITCRFISWICSLIVGLATLQSLFISTIRRNTTRNTWLITIFVIILPYITIPFTAWLSILSLGGQVVLILMQIKISRGQRAKKKEAY</sequence>
<evidence type="ECO:0000313" key="2">
    <source>
        <dbReference type="EMBL" id="AFH65623.1"/>
    </source>
</evidence>
<proteinExistence type="predicted"/>
<dbReference type="Proteomes" id="UP000007392">
    <property type="component" value="Chromosome"/>
</dbReference>
<keyword evidence="1" id="KW-0812">Transmembrane</keyword>
<accession>I0BTC6</accession>
<evidence type="ECO:0000313" key="3">
    <source>
        <dbReference type="Proteomes" id="UP000007392"/>
    </source>
</evidence>
<keyword evidence="1" id="KW-1133">Transmembrane helix</keyword>
<evidence type="ECO:0000256" key="1">
    <source>
        <dbReference type="SAM" id="Phobius"/>
    </source>
</evidence>
<reference evidence="2 3" key="1">
    <citation type="submission" date="2013-06" db="EMBL/GenBank/DDBJ databases">
        <title>Complete genome sequence of Paenibacillus mucilaginosus K02.</title>
        <authorList>
            <person name="Xiao B."/>
            <person name="Sun L."/>
            <person name="Xiao L."/>
            <person name="Lian B."/>
        </authorList>
    </citation>
    <scope>NUCLEOTIDE SEQUENCE [LARGE SCALE GENOMIC DNA]</scope>
    <source>
        <strain evidence="2 3">K02</strain>
    </source>
</reference>
<dbReference type="EMBL" id="CP003422">
    <property type="protein sequence ID" value="AFH65623.1"/>
    <property type="molecule type" value="Genomic_DNA"/>
</dbReference>
<dbReference type="KEGG" id="pmw:B2K_33830"/>
<dbReference type="HOGENOM" id="CLU_1064932_0_0_9"/>
<dbReference type="AlphaFoldDB" id="I0BTC6"/>
<keyword evidence="1" id="KW-0472">Membrane</keyword>
<organism evidence="2 3">
    <name type="scientific">Paenibacillus mucilaginosus K02</name>
    <dbReference type="NCBI Taxonomy" id="997761"/>
    <lineage>
        <taxon>Bacteria</taxon>
        <taxon>Bacillati</taxon>
        <taxon>Bacillota</taxon>
        <taxon>Bacilli</taxon>
        <taxon>Bacillales</taxon>
        <taxon>Paenibacillaceae</taxon>
        <taxon>Paenibacillus</taxon>
    </lineage>
</organism>
<name>I0BTC6_9BACL</name>
<feature type="transmembrane region" description="Helical" evidence="1">
    <location>
        <begin position="206"/>
        <end position="223"/>
    </location>
</feature>
<feature type="transmembrane region" description="Helical" evidence="1">
    <location>
        <begin position="173"/>
        <end position="194"/>
    </location>
</feature>
<protein>
    <submittedName>
        <fullName evidence="2">Uncharacterized protein</fullName>
    </submittedName>
</protein>
<feature type="transmembrane region" description="Helical" evidence="1">
    <location>
        <begin position="145"/>
        <end position="167"/>
    </location>
</feature>
<feature type="transmembrane region" description="Helical" evidence="1">
    <location>
        <begin position="15"/>
        <end position="35"/>
    </location>
</feature>